<accession>A0AB73B3S1</accession>
<dbReference type="Proteomes" id="UP000315353">
    <property type="component" value="Unassembled WGS sequence"/>
</dbReference>
<evidence type="ECO:0000313" key="5">
    <source>
        <dbReference type="Proteomes" id="UP000315353"/>
    </source>
</evidence>
<dbReference type="AlphaFoldDB" id="A0AB73B3S1"/>
<dbReference type="InterPro" id="IPR010998">
    <property type="entry name" value="Integrase_recombinase_N"/>
</dbReference>
<evidence type="ECO:0000313" key="4">
    <source>
        <dbReference type="EMBL" id="GEB96533.1"/>
    </source>
</evidence>
<gene>
    <name evidence="4" type="ORF">CFL01nite_00280</name>
</gene>
<name>A0AB73B3S1_CORFL</name>
<evidence type="ECO:0000259" key="3">
    <source>
        <dbReference type="PROSITE" id="PS51900"/>
    </source>
</evidence>
<evidence type="ECO:0000256" key="2">
    <source>
        <dbReference type="PROSITE-ProRule" id="PRU01248"/>
    </source>
</evidence>
<proteinExistence type="predicted"/>
<dbReference type="Gene3D" id="1.10.150.130">
    <property type="match status" value="1"/>
</dbReference>
<dbReference type="SUPFAM" id="SSF47823">
    <property type="entry name" value="lambda integrase-like, N-terminal domain"/>
    <property type="match status" value="1"/>
</dbReference>
<reference evidence="4 5" key="1">
    <citation type="submission" date="2019-06" db="EMBL/GenBank/DDBJ databases">
        <title>Whole genome shotgun sequence of Corynebacterium flavescens NBRC 14136.</title>
        <authorList>
            <person name="Hosoyama A."/>
            <person name="Uohara A."/>
            <person name="Ohji S."/>
            <person name="Ichikawa N."/>
        </authorList>
    </citation>
    <scope>NUCLEOTIDE SEQUENCE [LARGE SCALE GENOMIC DNA]</scope>
    <source>
        <strain evidence="4 5">NBRC 14136</strain>
    </source>
</reference>
<dbReference type="GO" id="GO:0003677">
    <property type="term" value="F:DNA binding"/>
    <property type="evidence" value="ECO:0007669"/>
    <property type="project" value="UniProtKB-UniRule"/>
</dbReference>
<sequence>MTEESRYPDNEMMFAKPLPDEWLEFADLREDLLLNYGYNTARAYWNDLEEWFWWSIERDKDVLDLSEKDQKQYIALLRRRKYSESTIRRRQVTLRLLYRLRDENPKG</sequence>
<comment type="caution">
    <text evidence="4">The sequence shown here is derived from an EMBL/GenBank/DDBJ whole genome shotgun (WGS) entry which is preliminary data.</text>
</comment>
<organism evidence="4 5">
    <name type="scientific">Corynebacterium flavescens</name>
    <dbReference type="NCBI Taxonomy" id="28028"/>
    <lineage>
        <taxon>Bacteria</taxon>
        <taxon>Bacillati</taxon>
        <taxon>Actinomycetota</taxon>
        <taxon>Actinomycetes</taxon>
        <taxon>Mycobacteriales</taxon>
        <taxon>Corynebacteriaceae</taxon>
        <taxon>Corynebacterium</taxon>
    </lineage>
</organism>
<evidence type="ECO:0000256" key="1">
    <source>
        <dbReference type="ARBA" id="ARBA00023125"/>
    </source>
</evidence>
<feature type="domain" description="Core-binding (CB)" evidence="3">
    <location>
        <begin position="23"/>
        <end position="102"/>
    </location>
</feature>
<dbReference type="Pfam" id="PF02899">
    <property type="entry name" value="Phage_int_SAM_1"/>
    <property type="match status" value="1"/>
</dbReference>
<dbReference type="RefSeq" id="WP_141255806.1">
    <property type="nucleotide sequence ID" value="NZ_BJNB01000001.1"/>
</dbReference>
<dbReference type="InterPro" id="IPR004107">
    <property type="entry name" value="Integrase_SAM-like_N"/>
</dbReference>
<dbReference type="EMBL" id="BJNB01000001">
    <property type="protein sequence ID" value="GEB96533.1"/>
    <property type="molecule type" value="Genomic_DNA"/>
</dbReference>
<keyword evidence="1 2" id="KW-0238">DNA-binding</keyword>
<dbReference type="PROSITE" id="PS51900">
    <property type="entry name" value="CB"/>
    <property type="match status" value="1"/>
</dbReference>
<dbReference type="GO" id="GO:0015074">
    <property type="term" value="P:DNA integration"/>
    <property type="evidence" value="ECO:0007669"/>
    <property type="project" value="InterPro"/>
</dbReference>
<dbReference type="InterPro" id="IPR044068">
    <property type="entry name" value="CB"/>
</dbReference>
<protein>
    <recommendedName>
        <fullName evidence="3">Core-binding (CB) domain-containing protein</fullName>
    </recommendedName>
</protein>